<evidence type="ECO:0000256" key="8">
    <source>
        <dbReference type="ARBA" id="ARBA00023026"/>
    </source>
</evidence>
<evidence type="ECO:0000256" key="6">
    <source>
        <dbReference type="ARBA" id="ARBA00022729"/>
    </source>
</evidence>
<gene>
    <name evidence="11" type="ORF">GB928_028870</name>
</gene>
<evidence type="ECO:0000313" key="11">
    <source>
        <dbReference type="EMBL" id="MDO6125198.1"/>
    </source>
</evidence>
<dbReference type="PANTHER" id="PTHR46580">
    <property type="entry name" value="SENSOR KINASE-RELATED"/>
    <property type="match status" value="1"/>
</dbReference>
<evidence type="ECO:0000256" key="9">
    <source>
        <dbReference type="ARBA" id="ARBA00023136"/>
    </source>
</evidence>
<proteinExistence type="predicted"/>
<evidence type="ECO:0000313" key="12">
    <source>
        <dbReference type="Proteomes" id="UP001177080"/>
    </source>
</evidence>
<dbReference type="PROSITE" id="PS00330">
    <property type="entry name" value="HEMOLYSIN_CALCIUM"/>
    <property type="match status" value="3"/>
</dbReference>
<dbReference type="InterPro" id="IPR011049">
    <property type="entry name" value="Serralysin-like_metalloprot_C"/>
</dbReference>
<dbReference type="Pfam" id="PF13517">
    <property type="entry name" value="FG-GAP_3"/>
    <property type="match status" value="2"/>
</dbReference>
<dbReference type="RefSeq" id="WP_244764241.1">
    <property type="nucleotide sequence ID" value="NZ_JALJCJ010000017.1"/>
</dbReference>
<keyword evidence="8" id="KW-0843">Virulence</keyword>
<dbReference type="Gene3D" id="2.150.10.10">
    <property type="entry name" value="Serralysin-like metalloprotease, C-terminal"/>
    <property type="match status" value="3"/>
</dbReference>
<evidence type="ECO:0000256" key="5">
    <source>
        <dbReference type="ARBA" id="ARBA00022656"/>
    </source>
</evidence>
<name>A0ABT8XN93_9HYPH</name>
<dbReference type="PRINTS" id="PR00313">
    <property type="entry name" value="CABNDNGRPT"/>
</dbReference>
<keyword evidence="12" id="KW-1185">Reference proteome</keyword>
<dbReference type="Gene3D" id="2.130.10.130">
    <property type="entry name" value="Integrin alpha, N-terminal"/>
    <property type="match status" value="1"/>
</dbReference>
<dbReference type="Proteomes" id="UP001177080">
    <property type="component" value="Unassembled WGS sequence"/>
</dbReference>
<evidence type="ECO:0000256" key="1">
    <source>
        <dbReference type="ARBA" id="ARBA00001913"/>
    </source>
</evidence>
<comment type="cofactor">
    <cofactor evidence="1">
        <name>Ca(2+)</name>
        <dbReference type="ChEBI" id="CHEBI:29108"/>
    </cofactor>
</comment>
<protein>
    <submittedName>
        <fullName evidence="11">FG-GAP-like repeat-containing protein</fullName>
    </submittedName>
</protein>
<dbReference type="InterPro" id="IPR003995">
    <property type="entry name" value="RTX_toxin_determinant-A"/>
</dbReference>
<organism evidence="11 12">
    <name type="scientific">Shinella curvata</name>
    <dbReference type="NCBI Taxonomy" id="1817964"/>
    <lineage>
        <taxon>Bacteria</taxon>
        <taxon>Pseudomonadati</taxon>
        <taxon>Pseudomonadota</taxon>
        <taxon>Alphaproteobacteria</taxon>
        <taxon>Hyphomicrobiales</taxon>
        <taxon>Rhizobiaceae</taxon>
        <taxon>Shinella</taxon>
    </lineage>
</organism>
<dbReference type="Pfam" id="PF08548">
    <property type="entry name" value="Peptidase_M10_C"/>
    <property type="match status" value="1"/>
</dbReference>
<keyword evidence="5" id="KW-0800">Toxin</keyword>
<dbReference type="EMBL" id="WHSC02000027">
    <property type="protein sequence ID" value="MDO6125198.1"/>
    <property type="molecule type" value="Genomic_DNA"/>
</dbReference>
<keyword evidence="9" id="KW-0472">Membrane</keyword>
<comment type="subcellular location">
    <subcellularLocation>
        <location evidence="2">Membrane</location>
    </subcellularLocation>
    <subcellularLocation>
        <location evidence="3">Secreted</location>
    </subcellularLocation>
</comment>
<dbReference type="PRINTS" id="PR01488">
    <property type="entry name" value="RTXTOXINA"/>
</dbReference>
<dbReference type="InterPro" id="IPR013858">
    <property type="entry name" value="Peptidase_M10B_C"/>
</dbReference>
<dbReference type="Pfam" id="PF00353">
    <property type="entry name" value="HemolysinCabind"/>
    <property type="match status" value="2"/>
</dbReference>
<evidence type="ECO:0000256" key="7">
    <source>
        <dbReference type="ARBA" id="ARBA00022737"/>
    </source>
</evidence>
<dbReference type="SUPFAM" id="SSF69318">
    <property type="entry name" value="Integrin alpha N-terminal domain"/>
    <property type="match status" value="1"/>
</dbReference>
<comment type="caution">
    <text evidence="11">The sequence shown here is derived from an EMBL/GenBank/DDBJ whole genome shotgun (WGS) entry which is preliminary data.</text>
</comment>
<evidence type="ECO:0000259" key="10">
    <source>
        <dbReference type="Pfam" id="PF08548"/>
    </source>
</evidence>
<dbReference type="InterPro" id="IPR001343">
    <property type="entry name" value="Hemolysn_Ca-bd"/>
</dbReference>
<evidence type="ECO:0000256" key="4">
    <source>
        <dbReference type="ARBA" id="ARBA00022525"/>
    </source>
</evidence>
<sequence length="649" mass="68913">MFKNYTVKELTLAANVKGSFHETLAIDVDRDGYRDIVWASFDWIKPIDEIPMGVLLNNKIGGFELPSHSLISGEKATTVHARQIVSADFNGDGLIDIFVADHGFDQDPFPGHQNLLLLAKAGGGFKNATDQLPQISDFTHSAGAADIDGDGDIDLYAGNYSSTGTPHFLVNDGRANFEASTVGLPKDLIDGSRNSPTTLFFDADKDGDSDLFLGSENDFPHVLLLNNGAGKFTHSSFPLPKPLFGLKTSTIDSIKFDFNGDKLDDILTLQTGGYVGTKLQVLISDGKGRLIDQTSTYFDRQPGTADWSVRSTFADLNGDGARDLVVDKTGGSAHIYINDGFNHFKQLPLKYLPLDEGGALEVFDINKDGLADLVETDVRDGDIVVRVFKSQKFADGAKIVGSSSADVMLAGKGSQSLLGGKANDFLMGGSGDDSLTGGAGRDKLFGGTGSDTASYADAGKGVLAKLSFSSANSGDAEGDQYFSIENLTGSSHADKLTGDLNENRIGGGDGGDVLNGAAGNDKLFGDSGNDKLYGWTGADRLYGGTGADLFVFTSTKHSTASARDMIHDFSQTQGDRIHLSGIDARAATSKNDAFTFIGEKAFSEKAGELRYFHKSGDTFVSGDVDGDGKADFALRLDNTIDLVKGDFIL</sequence>
<dbReference type="InterPro" id="IPR013517">
    <property type="entry name" value="FG-GAP"/>
</dbReference>
<dbReference type="InterPro" id="IPR028994">
    <property type="entry name" value="Integrin_alpha_N"/>
</dbReference>
<dbReference type="Gene3D" id="2.40.128.340">
    <property type="match status" value="1"/>
</dbReference>
<accession>A0ABT8XN93</accession>
<dbReference type="InterPro" id="IPR018511">
    <property type="entry name" value="Hemolysin-typ_Ca-bd_CS"/>
</dbReference>
<reference evidence="11" key="1">
    <citation type="submission" date="2022-04" db="EMBL/GenBank/DDBJ databases">
        <title>Shinella lacus sp. nov., a novel member of the genus Shinella from water.</title>
        <authorList>
            <person name="Deng Y."/>
        </authorList>
    </citation>
    <scope>NUCLEOTIDE SEQUENCE</scope>
    <source>
        <strain evidence="11">JCM 31239</strain>
    </source>
</reference>
<keyword evidence="7" id="KW-0677">Repeat</keyword>
<evidence type="ECO:0000256" key="2">
    <source>
        <dbReference type="ARBA" id="ARBA00004370"/>
    </source>
</evidence>
<evidence type="ECO:0000256" key="3">
    <source>
        <dbReference type="ARBA" id="ARBA00004613"/>
    </source>
</evidence>
<dbReference type="SUPFAM" id="SSF51120">
    <property type="entry name" value="beta-Roll"/>
    <property type="match status" value="2"/>
</dbReference>
<keyword evidence="6" id="KW-0732">Signal</keyword>
<feature type="domain" description="Peptidase M10 serralysin C-terminal" evidence="10">
    <location>
        <begin position="515"/>
        <end position="647"/>
    </location>
</feature>
<keyword evidence="4" id="KW-0964">Secreted</keyword>